<evidence type="ECO:0000313" key="1">
    <source>
        <dbReference type="EMBL" id="SFB28095.1"/>
    </source>
</evidence>
<reference evidence="1 2" key="1">
    <citation type="submission" date="2016-10" db="EMBL/GenBank/DDBJ databases">
        <authorList>
            <person name="de Groot N.N."/>
        </authorList>
    </citation>
    <scope>NUCLEOTIDE SEQUENCE [LARGE SCALE GENOMIC DNA]</scope>
    <source>
        <strain evidence="1 2">CGMCC 4.6945</strain>
    </source>
</reference>
<keyword evidence="2" id="KW-1185">Reference proteome</keyword>
<dbReference type="AlphaFoldDB" id="A0A1I0ZR20"/>
<name>A0A1I0ZR20_9CELL</name>
<protein>
    <submittedName>
        <fullName evidence="1">Uncharacterized protein</fullName>
    </submittedName>
</protein>
<proteinExistence type="predicted"/>
<dbReference type="OrthoDB" id="4167052at2"/>
<accession>A0A1I0ZR20</accession>
<evidence type="ECO:0000313" key="2">
    <source>
        <dbReference type="Proteomes" id="UP000199012"/>
    </source>
</evidence>
<organism evidence="1 2">
    <name type="scientific">Cellulomonas marina</name>
    <dbReference type="NCBI Taxonomy" id="988821"/>
    <lineage>
        <taxon>Bacteria</taxon>
        <taxon>Bacillati</taxon>
        <taxon>Actinomycetota</taxon>
        <taxon>Actinomycetes</taxon>
        <taxon>Micrococcales</taxon>
        <taxon>Cellulomonadaceae</taxon>
        <taxon>Cellulomonas</taxon>
    </lineage>
</organism>
<dbReference type="EMBL" id="FOKA01000012">
    <property type="protein sequence ID" value="SFB28095.1"/>
    <property type="molecule type" value="Genomic_DNA"/>
</dbReference>
<sequence>MSAVERGLRDDDVRTPEDDVDALIEQLLHHADTHRADMHHADAHRGRHLVPWHVLPEHRLSTDLALLHLEAARRDGATLPPEDVRRLATWRHRLEVADLVLDYDPSTEDGFRYVPRRHGVDVDLVRAPGHRRHDADPALDRVVEDLVDETIARVLAPSAPADPLGV</sequence>
<dbReference type="RefSeq" id="WP_090033743.1">
    <property type="nucleotide sequence ID" value="NZ_BONM01000009.1"/>
</dbReference>
<gene>
    <name evidence="1" type="ORF">SAMN05421867_11274</name>
</gene>
<dbReference type="Proteomes" id="UP000199012">
    <property type="component" value="Unassembled WGS sequence"/>
</dbReference>
<dbReference type="STRING" id="988821.SAMN05421867_11274"/>